<dbReference type="EMBL" id="JAPMOS010000332">
    <property type="protein sequence ID" value="KAJ4453004.1"/>
    <property type="molecule type" value="Genomic_DNA"/>
</dbReference>
<feature type="transmembrane region" description="Helical" evidence="1">
    <location>
        <begin position="28"/>
        <end position="47"/>
    </location>
</feature>
<keyword evidence="3" id="KW-1185">Reference proteome</keyword>
<keyword evidence="1" id="KW-0812">Transmembrane</keyword>
<reference evidence="2" key="1">
    <citation type="journal article" date="2022" name="bioRxiv">
        <title>Genomics of Preaxostyla Flagellates Illuminates Evolutionary Transitions and the Path Towards Mitochondrial Loss.</title>
        <authorList>
            <person name="Novak L.V.F."/>
            <person name="Treitli S.C."/>
            <person name="Pyrih J."/>
            <person name="Halakuc P."/>
            <person name="Pipaliya S.V."/>
            <person name="Vacek V."/>
            <person name="Brzon O."/>
            <person name="Soukal P."/>
            <person name="Eme L."/>
            <person name="Dacks J.B."/>
            <person name="Karnkowska A."/>
            <person name="Elias M."/>
            <person name="Hampl V."/>
        </authorList>
    </citation>
    <scope>NUCLEOTIDE SEQUENCE</scope>
    <source>
        <strain evidence="2">RCP-MX</strain>
    </source>
</reference>
<organism evidence="2 3">
    <name type="scientific">Paratrimastix pyriformis</name>
    <dbReference type="NCBI Taxonomy" id="342808"/>
    <lineage>
        <taxon>Eukaryota</taxon>
        <taxon>Metamonada</taxon>
        <taxon>Preaxostyla</taxon>
        <taxon>Paratrimastigidae</taxon>
        <taxon>Paratrimastix</taxon>
    </lineage>
</organism>
<keyword evidence="1" id="KW-0472">Membrane</keyword>
<protein>
    <submittedName>
        <fullName evidence="2">Uncharacterized protein</fullName>
    </submittedName>
</protein>
<sequence length="207" mass="22879">MRCDLLSAQKDESTAGTDMTCQILLINFWMSVPFCVLAVQVFTLSWFGTAGKIANSATTATDASSASTIVLRNASGDTKVNNLSANTVLANSVKSVTSGNLDIQSNGNVNIDIDNDNNETSKTFNRKDHDTFVGRVREFDWRGLTREPFTMIIHGTPRSGKSYLLQWWLRQYAREYDIVAVFSISLDSVGAYAEVGIDDYHSYNGFC</sequence>
<keyword evidence="1" id="KW-1133">Transmembrane helix</keyword>
<dbReference type="Proteomes" id="UP001141327">
    <property type="component" value="Unassembled WGS sequence"/>
</dbReference>
<comment type="caution">
    <text evidence="2">The sequence shown here is derived from an EMBL/GenBank/DDBJ whole genome shotgun (WGS) entry which is preliminary data.</text>
</comment>
<name>A0ABQ8U6Q0_9EUKA</name>
<proteinExistence type="predicted"/>
<evidence type="ECO:0000313" key="2">
    <source>
        <dbReference type="EMBL" id="KAJ4453004.1"/>
    </source>
</evidence>
<evidence type="ECO:0000256" key="1">
    <source>
        <dbReference type="SAM" id="Phobius"/>
    </source>
</evidence>
<evidence type="ECO:0000313" key="3">
    <source>
        <dbReference type="Proteomes" id="UP001141327"/>
    </source>
</evidence>
<accession>A0ABQ8U6Q0</accession>
<gene>
    <name evidence="2" type="ORF">PAPYR_12654</name>
</gene>